<evidence type="ECO:0000313" key="10">
    <source>
        <dbReference type="EMBL" id="TWT61212.1"/>
    </source>
</evidence>
<gene>
    <name evidence="10" type="ORF">Pan54_19470</name>
</gene>
<evidence type="ECO:0000256" key="5">
    <source>
        <dbReference type="ARBA" id="ARBA00022692"/>
    </source>
</evidence>
<keyword evidence="11" id="KW-1185">Reference proteome</keyword>
<dbReference type="PANTHER" id="PTHR33908">
    <property type="entry name" value="MANNOSYLTRANSFERASE YKCB-RELATED"/>
    <property type="match status" value="1"/>
</dbReference>
<evidence type="ECO:0000256" key="3">
    <source>
        <dbReference type="ARBA" id="ARBA00022676"/>
    </source>
</evidence>
<evidence type="ECO:0000256" key="7">
    <source>
        <dbReference type="ARBA" id="ARBA00023136"/>
    </source>
</evidence>
<organism evidence="10 11">
    <name type="scientific">Rubinisphaera italica</name>
    <dbReference type="NCBI Taxonomy" id="2527969"/>
    <lineage>
        <taxon>Bacteria</taxon>
        <taxon>Pseudomonadati</taxon>
        <taxon>Planctomycetota</taxon>
        <taxon>Planctomycetia</taxon>
        <taxon>Planctomycetales</taxon>
        <taxon>Planctomycetaceae</taxon>
        <taxon>Rubinisphaera</taxon>
    </lineage>
</organism>
<proteinExistence type="predicted"/>
<evidence type="ECO:0000256" key="2">
    <source>
        <dbReference type="ARBA" id="ARBA00022475"/>
    </source>
</evidence>
<evidence type="ECO:0000313" key="11">
    <source>
        <dbReference type="Proteomes" id="UP000316095"/>
    </source>
</evidence>
<dbReference type="InterPro" id="IPR050297">
    <property type="entry name" value="LipidA_mod_glycosyltrf_83"/>
</dbReference>
<dbReference type="Proteomes" id="UP000316095">
    <property type="component" value="Unassembled WGS sequence"/>
</dbReference>
<dbReference type="EMBL" id="SJPG01000001">
    <property type="protein sequence ID" value="TWT61212.1"/>
    <property type="molecule type" value="Genomic_DNA"/>
</dbReference>
<dbReference type="AlphaFoldDB" id="A0A5C5XH63"/>
<keyword evidence="4" id="KW-0808">Transferase</keyword>
<keyword evidence="2" id="KW-1003">Cell membrane</keyword>
<keyword evidence="7 8" id="KW-0472">Membrane</keyword>
<feature type="transmembrane region" description="Helical" evidence="8">
    <location>
        <begin position="351"/>
        <end position="372"/>
    </location>
</feature>
<evidence type="ECO:0000259" key="9">
    <source>
        <dbReference type="Pfam" id="PF13231"/>
    </source>
</evidence>
<sequence>MKKLLKSCCPRDSTITLTVLLIIAFVLRASYAFTHLEELSVDRDFYLGIGQNVWEGHGFSIPGSNSSTAFRPPLYILIVAVIQGLTGLKGLALFQCLAGVVTVWATWHCGRLLKLGRGTVLAASFVTFDPILLRYTALAMTEVTFTMLVALTTLLWLREPKSIFSAIICGIAFGITTLCRPSIWPMLPVIIVVGFLAEWITRSKSPIKSCIPIRAIVVGLVAFLTVLPWGLRNAYELGHFKITTTHGGYTFLLGNNSTFYEAVLHKSLGTTWGDYPVDHPLSQTNWYRDLTDKLDQQGLKTEFERDRAQYKIAFSEIQQDPSSFCQAILLRQLRLWAPIPQGPEANGLPNLVFLGLWVFYLTLYLLTLIGMFRLVRSPTELPKWVWVLAILITFSTVHSLYWSNARMRAPVIPALALLAGRAISTRHVSEEDNLFTCGRDS</sequence>
<dbReference type="GO" id="GO:0016763">
    <property type="term" value="F:pentosyltransferase activity"/>
    <property type="evidence" value="ECO:0007669"/>
    <property type="project" value="TreeGrafter"/>
</dbReference>
<dbReference type="Pfam" id="PF13231">
    <property type="entry name" value="PMT_2"/>
    <property type="match status" value="1"/>
</dbReference>
<evidence type="ECO:0000256" key="6">
    <source>
        <dbReference type="ARBA" id="ARBA00022989"/>
    </source>
</evidence>
<dbReference type="GO" id="GO:0005886">
    <property type="term" value="C:plasma membrane"/>
    <property type="evidence" value="ECO:0007669"/>
    <property type="project" value="UniProtKB-SubCell"/>
</dbReference>
<protein>
    <recommendedName>
        <fullName evidence="9">Glycosyltransferase RgtA/B/C/D-like domain-containing protein</fullName>
    </recommendedName>
</protein>
<dbReference type="PANTHER" id="PTHR33908:SF11">
    <property type="entry name" value="MEMBRANE PROTEIN"/>
    <property type="match status" value="1"/>
</dbReference>
<keyword evidence="5 8" id="KW-0812">Transmembrane</keyword>
<dbReference type="GO" id="GO:0009103">
    <property type="term" value="P:lipopolysaccharide biosynthetic process"/>
    <property type="evidence" value="ECO:0007669"/>
    <property type="project" value="UniProtKB-ARBA"/>
</dbReference>
<evidence type="ECO:0000256" key="8">
    <source>
        <dbReference type="SAM" id="Phobius"/>
    </source>
</evidence>
<feature type="transmembrane region" description="Helical" evidence="8">
    <location>
        <begin position="162"/>
        <end position="178"/>
    </location>
</feature>
<feature type="transmembrane region" description="Helical" evidence="8">
    <location>
        <begin position="213"/>
        <end position="231"/>
    </location>
</feature>
<keyword evidence="6 8" id="KW-1133">Transmembrane helix</keyword>
<evidence type="ECO:0000256" key="4">
    <source>
        <dbReference type="ARBA" id="ARBA00022679"/>
    </source>
</evidence>
<feature type="transmembrane region" description="Helical" evidence="8">
    <location>
        <begin position="139"/>
        <end position="157"/>
    </location>
</feature>
<keyword evidence="3" id="KW-0328">Glycosyltransferase</keyword>
<feature type="domain" description="Glycosyltransferase RgtA/B/C/D-like" evidence="9">
    <location>
        <begin position="72"/>
        <end position="229"/>
    </location>
</feature>
<dbReference type="RefSeq" id="WP_165441686.1">
    <property type="nucleotide sequence ID" value="NZ_SJPG01000001.1"/>
</dbReference>
<dbReference type="InterPro" id="IPR038731">
    <property type="entry name" value="RgtA/B/C-like"/>
</dbReference>
<reference evidence="10 11" key="1">
    <citation type="submission" date="2019-02" db="EMBL/GenBank/DDBJ databases">
        <title>Deep-cultivation of Planctomycetes and their phenomic and genomic characterization uncovers novel biology.</title>
        <authorList>
            <person name="Wiegand S."/>
            <person name="Jogler M."/>
            <person name="Boedeker C."/>
            <person name="Pinto D."/>
            <person name="Vollmers J."/>
            <person name="Rivas-Marin E."/>
            <person name="Kohn T."/>
            <person name="Peeters S.H."/>
            <person name="Heuer A."/>
            <person name="Rast P."/>
            <person name="Oberbeckmann S."/>
            <person name="Bunk B."/>
            <person name="Jeske O."/>
            <person name="Meyerdierks A."/>
            <person name="Storesund J.E."/>
            <person name="Kallscheuer N."/>
            <person name="Luecker S."/>
            <person name="Lage O.M."/>
            <person name="Pohl T."/>
            <person name="Merkel B.J."/>
            <person name="Hornburger P."/>
            <person name="Mueller R.-W."/>
            <person name="Bruemmer F."/>
            <person name="Labrenz M."/>
            <person name="Spormann A.M."/>
            <person name="Op Den Camp H."/>
            <person name="Overmann J."/>
            <person name="Amann R."/>
            <person name="Jetten M.S.M."/>
            <person name="Mascher T."/>
            <person name="Medema M.H."/>
            <person name="Devos D.P."/>
            <person name="Kaster A.-K."/>
            <person name="Ovreas L."/>
            <person name="Rohde M."/>
            <person name="Galperin M.Y."/>
            <person name="Jogler C."/>
        </authorList>
    </citation>
    <scope>NUCLEOTIDE SEQUENCE [LARGE SCALE GENOMIC DNA]</scope>
    <source>
        <strain evidence="10 11">Pan54</strain>
    </source>
</reference>
<comment type="subcellular location">
    <subcellularLocation>
        <location evidence="1">Cell membrane</location>
        <topology evidence="1">Multi-pass membrane protein</topology>
    </subcellularLocation>
</comment>
<name>A0A5C5XH63_9PLAN</name>
<evidence type="ECO:0000256" key="1">
    <source>
        <dbReference type="ARBA" id="ARBA00004651"/>
    </source>
</evidence>
<accession>A0A5C5XH63</accession>
<comment type="caution">
    <text evidence="10">The sequence shown here is derived from an EMBL/GenBank/DDBJ whole genome shotgun (WGS) entry which is preliminary data.</text>
</comment>
<feature type="transmembrane region" description="Helical" evidence="8">
    <location>
        <begin position="384"/>
        <end position="402"/>
    </location>
</feature>